<dbReference type="EMBL" id="OIVN01005813">
    <property type="protein sequence ID" value="SPD24125.1"/>
    <property type="molecule type" value="Genomic_DNA"/>
</dbReference>
<gene>
    <name evidence="1" type="ORF">FSB_LOCUS52007</name>
</gene>
<reference evidence="1" key="1">
    <citation type="submission" date="2018-02" db="EMBL/GenBank/DDBJ databases">
        <authorList>
            <person name="Cohen D.B."/>
            <person name="Kent A.D."/>
        </authorList>
    </citation>
    <scope>NUCLEOTIDE SEQUENCE</scope>
</reference>
<dbReference type="InterPro" id="IPR036291">
    <property type="entry name" value="NAD(P)-bd_dom_sf"/>
</dbReference>
<dbReference type="Gene3D" id="3.40.50.720">
    <property type="entry name" value="NAD(P)-binding Rossmann-like Domain"/>
    <property type="match status" value="1"/>
</dbReference>
<name>A0A2N9III5_FAGSY</name>
<proteinExistence type="predicted"/>
<sequence>MDTFTSFYKSHGPTAQRWSYDSLKNFRQISPVVQTHLKKVVVLGGSGFVGLATSKAAVSKGIEVISLCRVLGRSASSFKYGPYIVTSLLAETTILWEPTLEAKALAAQKLLLNV</sequence>
<protein>
    <submittedName>
        <fullName evidence="1">Uncharacterized protein</fullName>
    </submittedName>
</protein>
<organism evidence="1">
    <name type="scientific">Fagus sylvatica</name>
    <name type="common">Beechnut</name>
    <dbReference type="NCBI Taxonomy" id="28930"/>
    <lineage>
        <taxon>Eukaryota</taxon>
        <taxon>Viridiplantae</taxon>
        <taxon>Streptophyta</taxon>
        <taxon>Embryophyta</taxon>
        <taxon>Tracheophyta</taxon>
        <taxon>Spermatophyta</taxon>
        <taxon>Magnoliopsida</taxon>
        <taxon>eudicotyledons</taxon>
        <taxon>Gunneridae</taxon>
        <taxon>Pentapetalae</taxon>
        <taxon>rosids</taxon>
        <taxon>fabids</taxon>
        <taxon>Fagales</taxon>
        <taxon>Fagaceae</taxon>
        <taxon>Fagus</taxon>
    </lineage>
</organism>
<dbReference type="AlphaFoldDB" id="A0A2N9III5"/>
<accession>A0A2N9III5</accession>
<evidence type="ECO:0000313" key="1">
    <source>
        <dbReference type="EMBL" id="SPD24125.1"/>
    </source>
</evidence>
<dbReference type="SUPFAM" id="SSF51735">
    <property type="entry name" value="NAD(P)-binding Rossmann-fold domains"/>
    <property type="match status" value="1"/>
</dbReference>